<evidence type="ECO:0000313" key="2">
    <source>
        <dbReference type="Proteomes" id="UP000218334"/>
    </source>
</evidence>
<accession>A0A2H3BIU9</accession>
<organism evidence="1 2">
    <name type="scientific">Armillaria solidipes</name>
    <dbReference type="NCBI Taxonomy" id="1076256"/>
    <lineage>
        <taxon>Eukaryota</taxon>
        <taxon>Fungi</taxon>
        <taxon>Dikarya</taxon>
        <taxon>Basidiomycota</taxon>
        <taxon>Agaricomycotina</taxon>
        <taxon>Agaricomycetes</taxon>
        <taxon>Agaricomycetidae</taxon>
        <taxon>Agaricales</taxon>
        <taxon>Marasmiineae</taxon>
        <taxon>Physalacriaceae</taxon>
        <taxon>Armillaria</taxon>
    </lineage>
</organism>
<sequence>MTCRARAMFNVFASVCSWPHNLWCHLFSFTRRFVLRNFDDLLYYMCRKLYGSFGPQVYRFSPWTVVKTSNLPDELEVAVLGHLPRRVGSPK</sequence>
<protein>
    <submittedName>
        <fullName evidence="1">Uncharacterized protein</fullName>
    </submittedName>
</protein>
<proteinExistence type="predicted"/>
<gene>
    <name evidence="1" type="ORF">ARMSODRAFT_91309</name>
</gene>
<dbReference type="EMBL" id="KZ293425">
    <property type="protein sequence ID" value="PBK70749.1"/>
    <property type="molecule type" value="Genomic_DNA"/>
</dbReference>
<reference evidence="2" key="1">
    <citation type="journal article" date="2017" name="Nat. Ecol. Evol.">
        <title>Genome expansion and lineage-specific genetic innovations in the forest pathogenic fungi Armillaria.</title>
        <authorList>
            <person name="Sipos G."/>
            <person name="Prasanna A.N."/>
            <person name="Walter M.C."/>
            <person name="O'Connor E."/>
            <person name="Balint B."/>
            <person name="Krizsan K."/>
            <person name="Kiss B."/>
            <person name="Hess J."/>
            <person name="Varga T."/>
            <person name="Slot J."/>
            <person name="Riley R."/>
            <person name="Boka B."/>
            <person name="Rigling D."/>
            <person name="Barry K."/>
            <person name="Lee J."/>
            <person name="Mihaltcheva S."/>
            <person name="LaButti K."/>
            <person name="Lipzen A."/>
            <person name="Waldron R."/>
            <person name="Moloney N.M."/>
            <person name="Sperisen C."/>
            <person name="Kredics L."/>
            <person name="Vagvoelgyi C."/>
            <person name="Patrignani A."/>
            <person name="Fitzpatrick D."/>
            <person name="Nagy I."/>
            <person name="Doyle S."/>
            <person name="Anderson J.B."/>
            <person name="Grigoriev I.V."/>
            <person name="Gueldener U."/>
            <person name="Muensterkoetter M."/>
            <person name="Nagy L.G."/>
        </authorList>
    </citation>
    <scope>NUCLEOTIDE SEQUENCE [LARGE SCALE GENOMIC DNA]</scope>
    <source>
        <strain evidence="2">28-4</strain>
    </source>
</reference>
<keyword evidence="2" id="KW-1185">Reference proteome</keyword>
<dbReference type="AlphaFoldDB" id="A0A2H3BIU9"/>
<name>A0A2H3BIU9_9AGAR</name>
<evidence type="ECO:0000313" key="1">
    <source>
        <dbReference type="EMBL" id="PBK70749.1"/>
    </source>
</evidence>
<dbReference type="Proteomes" id="UP000218334">
    <property type="component" value="Unassembled WGS sequence"/>
</dbReference>